<evidence type="ECO:0000256" key="4">
    <source>
        <dbReference type="ARBA" id="ARBA00023163"/>
    </source>
</evidence>
<dbReference type="PRINTS" id="PR00039">
    <property type="entry name" value="HTHLYSR"/>
</dbReference>
<sequence>MSLLCAFEAAARHQSFTAAANELHLTQGAVSRQIRALETTLGAPLFHRDKQKVKLTVAGEAYARDIREALRRISRATLGFRANPDGGSLTLAILPAFGTRWLAPRLPAFLAANPGITVNLETRLDPFDFRFDNVDAAIHFGSDDWPGARTMHLMDEMVFPACSPDLRARYDFREPGDLVRAPLLHLGPRPNAWELWFEANHVAIGEVHGMLLDQFLSAAQAAASGLGVALLPRTLFEPELARGDLVPAIDRPMTTTGAYYLAWPATHDPHPALRTFREWLKDVVQSGQG</sequence>
<protein>
    <submittedName>
        <fullName evidence="6">LysR family transcriptional regulator</fullName>
    </submittedName>
</protein>
<dbReference type="OrthoDB" id="9813056at2"/>
<dbReference type="InterPro" id="IPR036388">
    <property type="entry name" value="WH-like_DNA-bd_sf"/>
</dbReference>
<evidence type="ECO:0000256" key="3">
    <source>
        <dbReference type="ARBA" id="ARBA00023125"/>
    </source>
</evidence>
<dbReference type="AlphaFoldDB" id="F1Z4Q4"/>
<dbReference type="STRING" id="983920.Y88_0057"/>
<dbReference type="FunFam" id="1.10.10.10:FF:000038">
    <property type="entry name" value="Glycine cleavage system transcriptional activator"/>
    <property type="match status" value="1"/>
</dbReference>
<dbReference type="InterPro" id="IPR005119">
    <property type="entry name" value="LysR_subst-bd"/>
</dbReference>
<proteinExistence type="inferred from homology"/>
<comment type="similarity">
    <text evidence="1">Belongs to the LysR transcriptional regulatory family.</text>
</comment>
<dbReference type="PANTHER" id="PTHR30537">
    <property type="entry name" value="HTH-TYPE TRANSCRIPTIONAL REGULATOR"/>
    <property type="match status" value="1"/>
</dbReference>
<dbReference type="eggNOG" id="COG0583">
    <property type="taxonomic scope" value="Bacteria"/>
</dbReference>
<dbReference type="Pfam" id="PF00126">
    <property type="entry name" value="HTH_1"/>
    <property type="match status" value="1"/>
</dbReference>
<dbReference type="Gene3D" id="3.40.190.10">
    <property type="entry name" value="Periplasmic binding protein-like II"/>
    <property type="match status" value="2"/>
</dbReference>
<dbReference type="Gene3D" id="1.10.10.10">
    <property type="entry name" value="Winged helix-like DNA-binding domain superfamily/Winged helix DNA-binding domain"/>
    <property type="match status" value="1"/>
</dbReference>
<organism evidence="6 7">
    <name type="scientific">Novosphingobium nitrogenifigens DSM 19370</name>
    <dbReference type="NCBI Taxonomy" id="983920"/>
    <lineage>
        <taxon>Bacteria</taxon>
        <taxon>Pseudomonadati</taxon>
        <taxon>Pseudomonadota</taxon>
        <taxon>Alphaproteobacteria</taxon>
        <taxon>Sphingomonadales</taxon>
        <taxon>Sphingomonadaceae</taxon>
        <taxon>Novosphingobium</taxon>
    </lineage>
</organism>
<dbReference type="SUPFAM" id="SSF53850">
    <property type="entry name" value="Periplasmic binding protein-like II"/>
    <property type="match status" value="1"/>
</dbReference>
<dbReference type="FunCoup" id="F1Z4Q4">
    <property type="interactions" value="24"/>
</dbReference>
<gene>
    <name evidence="6" type="ORF">Y88_0057</name>
</gene>
<keyword evidence="2" id="KW-0805">Transcription regulation</keyword>
<comment type="caution">
    <text evidence="6">The sequence shown here is derived from an EMBL/GenBank/DDBJ whole genome shotgun (WGS) entry which is preliminary data.</text>
</comment>
<dbReference type="EMBL" id="AEWJ01000022">
    <property type="protein sequence ID" value="EGD60409.1"/>
    <property type="molecule type" value="Genomic_DNA"/>
</dbReference>
<dbReference type="Proteomes" id="UP000004728">
    <property type="component" value="Unassembled WGS sequence"/>
</dbReference>
<evidence type="ECO:0000259" key="5">
    <source>
        <dbReference type="PROSITE" id="PS50931"/>
    </source>
</evidence>
<keyword evidence="4" id="KW-0804">Transcription</keyword>
<evidence type="ECO:0000313" key="6">
    <source>
        <dbReference type="EMBL" id="EGD60409.1"/>
    </source>
</evidence>
<dbReference type="HOGENOM" id="CLU_039613_37_1_5"/>
<keyword evidence="3" id="KW-0238">DNA-binding</keyword>
<dbReference type="RefSeq" id="WP_008065086.1">
    <property type="nucleotide sequence ID" value="NZ_GL876925.1"/>
</dbReference>
<evidence type="ECO:0000256" key="2">
    <source>
        <dbReference type="ARBA" id="ARBA00023015"/>
    </source>
</evidence>
<evidence type="ECO:0000313" key="7">
    <source>
        <dbReference type="Proteomes" id="UP000004728"/>
    </source>
</evidence>
<dbReference type="GO" id="GO:0006351">
    <property type="term" value="P:DNA-templated transcription"/>
    <property type="evidence" value="ECO:0007669"/>
    <property type="project" value="TreeGrafter"/>
</dbReference>
<dbReference type="PANTHER" id="PTHR30537:SF26">
    <property type="entry name" value="GLYCINE CLEAVAGE SYSTEM TRANSCRIPTIONAL ACTIVATOR"/>
    <property type="match status" value="1"/>
</dbReference>
<keyword evidence="7" id="KW-1185">Reference proteome</keyword>
<dbReference type="GO" id="GO:0043565">
    <property type="term" value="F:sequence-specific DNA binding"/>
    <property type="evidence" value="ECO:0007669"/>
    <property type="project" value="TreeGrafter"/>
</dbReference>
<dbReference type="PROSITE" id="PS50931">
    <property type="entry name" value="HTH_LYSR"/>
    <property type="match status" value="1"/>
</dbReference>
<dbReference type="InParanoid" id="F1Z4Q4"/>
<dbReference type="Pfam" id="PF03466">
    <property type="entry name" value="LysR_substrate"/>
    <property type="match status" value="1"/>
</dbReference>
<feature type="domain" description="HTH lysR-type" evidence="5">
    <location>
        <begin position="1"/>
        <end position="56"/>
    </location>
</feature>
<dbReference type="SUPFAM" id="SSF46785">
    <property type="entry name" value="Winged helix' DNA-binding domain"/>
    <property type="match status" value="1"/>
</dbReference>
<dbReference type="InterPro" id="IPR058163">
    <property type="entry name" value="LysR-type_TF_proteobact-type"/>
</dbReference>
<accession>F1Z4Q4</accession>
<reference evidence="6 7" key="1">
    <citation type="journal article" date="2012" name="J. Bacteriol.">
        <title>Draft Genome Sequence of Novosphingobium nitrogenifigens Y88T.</title>
        <authorList>
            <person name="Strabala T.J."/>
            <person name="Macdonald L."/>
            <person name="Liu V."/>
            <person name="Smit A.M."/>
        </authorList>
    </citation>
    <scope>NUCLEOTIDE SEQUENCE [LARGE SCALE GENOMIC DNA]</scope>
    <source>
        <strain evidence="6 7">DSM 19370</strain>
    </source>
</reference>
<dbReference type="InterPro" id="IPR036390">
    <property type="entry name" value="WH_DNA-bd_sf"/>
</dbReference>
<name>F1Z4Q4_9SPHN</name>
<dbReference type="InterPro" id="IPR000847">
    <property type="entry name" value="LysR_HTH_N"/>
</dbReference>
<evidence type="ECO:0000256" key="1">
    <source>
        <dbReference type="ARBA" id="ARBA00009437"/>
    </source>
</evidence>
<dbReference type="GO" id="GO:0003700">
    <property type="term" value="F:DNA-binding transcription factor activity"/>
    <property type="evidence" value="ECO:0007669"/>
    <property type="project" value="InterPro"/>
</dbReference>